<comment type="caution">
    <text evidence="2">The sequence shown here is derived from an EMBL/GenBank/DDBJ whole genome shotgun (WGS) entry which is preliminary data.</text>
</comment>
<reference evidence="2" key="1">
    <citation type="journal article" date="2023" name="Antimicrob Resist Infect Control">
        <title>Sanitary installations and wastewater plumbing as reservoir for the long-term circulation and transmission of carbapenemase producing Citrobacter freundii clones in a hospital setting.</title>
        <authorList>
            <person name="Hamerlinck H."/>
            <person name="Aerssens A."/>
            <person name="Boelens J."/>
            <person name="Dehaene A."/>
            <person name="McMahon M."/>
            <person name="Messiaen A.S."/>
            <person name="Vandendriessche S."/>
            <person name="Velghe A."/>
            <person name="Leroux-Roels I."/>
            <person name="Verhasselt B."/>
        </authorList>
    </citation>
    <scope>NUCLEOTIDE SEQUENCE</scope>
    <source>
        <strain evidence="2">UZG-GERCF-220920-Env23</strain>
    </source>
</reference>
<name>A0AAW7LVB2_9ENTR</name>
<evidence type="ECO:0008006" key="4">
    <source>
        <dbReference type="Google" id="ProtNLM"/>
    </source>
</evidence>
<dbReference type="Proteomes" id="UP001169985">
    <property type="component" value="Unassembled WGS sequence"/>
</dbReference>
<protein>
    <recommendedName>
        <fullName evidence="4">Lipoprotein</fullName>
    </recommendedName>
</protein>
<evidence type="ECO:0000313" key="3">
    <source>
        <dbReference type="Proteomes" id="UP001169985"/>
    </source>
</evidence>
<dbReference type="EMBL" id="JAQIHS010000018">
    <property type="protein sequence ID" value="MDN4369683.1"/>
    <property type="molecule type" value="Genomic_DNA"/>
</dbReference>
<feature type="signal peptide" evidence="1">
    <location>
        <begin position="1"/>
        <end position="21"/>
    </location>
</feature>
<proteinExistence type="predicted"/>
<keyword evidence="1" id="KW-0732">Signal</keyword>
<dbReference type="PROSITE" id="PS51257">
    <property type="entry name" value="PROKAR_LIPOPROTEIN"/>
    <property type="match status" value="1"/>
</dbReference>
<evidence type="ECO:0000256" key="1">
    <source>
        <dbReference type="SAM" id="SignalP"/>
    </source>
</evidence>
<gene>
    <name evidence="2" type="ORF">PEY55_15520</name>
</gene>
<reference evidence="2" key="2">
    <citation type="submission" date="2023-01" db="EMBL/GenBank/DDBJ databases">
        <authorList>
            <person name="Hamerlinck H."/>
            <person name="Aerssens A."/>
            <person name="Boelens J."/>
            <person name="Messiaen A.-S."/>
            <person name="Vandendriessche S."/>
            <person name="Velghe A."/>
            <person name="Verhasselt B."/>
            <person name="Leroux-Roels I."/>
        </authorList>
    </citation>
    <scope>NUCLEOTIDE SEQUENCE</scope>
    <source>
        <strain evidence="2">UZG-GERCF-220920-Env23</strain>
    </source>
</reference>
<sequence>MKAVFGAAMLAVGLISGCASLSEQPSGDVVVKKDSFEAEKTIVSVDSILGMGEQYNLFINLEWHSGSKDVYLDAIYPQIENVVALKINADGQMIDGRVCSAHTDFGATVYSGLMYVSVPSFSLRRFCISTKEYEKIAQSKLVKMKVSTYTKYMVASFSPVGSKDVSNSSTHAKAFSGFTTALRQNGAF</sequence>
<accession>A0AAW7LVB2</accession>
<feature type="chain" id="PRO_5043532512" description="Lipoprotein" evidence="1">
    <location>
        <begin position="22"/>
        <end position="188"/>
    </location>
</feature>
<dbReference type="AlphaFoldDB" id="A0AAW7LVB2"/>
<organism evidence="2 3">
    <name type="scientific">Citrobacter portucalensis</name>
    <dbReference type="NCBI Taxonomy" id="1639133"/>
    <lineage>
        <taxon>Bacteria</taxon>
        <taxon>Pseudomonadati</taxon>
        <taxon>Pseudomonadota</taxon>
        <taxon>Gammaproteobacteria</taxon>
        <taxon>Enterobacterales</taxon>
        <taxon>Enterobacteriaceae</taxon>
        <taxon>Citrobacter</taxon>
        <taxon>Citrobacter freundii complex</taxon>
    </lineage>
</organism>
<evidence type="ECO:0000313" key="2">
    <source>
        <dbReference type="EMBL" id="MDN4369683.1"/>
    </source>
</evidence>